<dbReference type="SMART" id="SM00569">
    <property type="entry name" value="L27"/>
    <property type="match status" value="1"/>
</dbReference>
<dbReference type="SUPFAM" id="SSF101288">
    <property type="entry name" value="L27 domain"/>
    <property type="match status" value="1"/>
</dbReference>
<organism evidence="2 3">
    <name type="scientific">Rotaria magnacalcarata</name>
    <dbReference type="NCBI Taxonomy" id="392030"/>
    <lineage>
        <taxon>Eukaryota</taxon>
        <taxon>Metazoa</taxon>
        <taxon>Spiralia</taxon>
        <taxon>Gnathifera</taxon>
        <taxon>Rotifera</taxon>
        <taxon>Eurotatoria</taxon>
        <taxon>Bdelloidea</taxon>
        <taxon>Philodinida</taxon>
        <taxon>Philodinidae</taxon>
        <taxon>Rotaria</taxon>
    </lineage>
</organism>
<accession>A0A8S2XMW9</accession>
<dbReference type="InterPro" id="IPR015143">
    <property type="entry name" value="L27_1"/>
</dbReference>
<protein>
    <recommendedName>
        <fullName evidence="1">L27 domain-containing protein</fullName>
    </recommendedName>
</protein>
<dbReference type="Pfam" id="PF09058">
    <property type="entry name" value="L27_1"/>
    <property type="match status" value="1"/>
</dbReference>
<dbReference type="EMBL" id="CAJOBI010081577">
    <property type="protein sequence ID" value="CAF4500565.1"/>
    <property type="molecule type" value="Genomic_DNA"/>
</dbReference>
<evidence type="ECO:0000259" key="1">
    <source>
        <dbReference type="PROSITE" id="PS51022"/>
    </source>
</evidence>
<dbReference type="InterPro" id="IPR036892">
    <property type="entry name" value="L27_dom_sf"/>
</dbReference>
<name>A0A8S2XMW9_9BILA</name>
<reference evidence="2" key="1">
    <citation type="submission" date="2021-02" db="EMBL/GenBank/DDBJ databases">
        <authorList>
            <person name="Nowell W R."/>
        </authorList>
    </citation>
    <scope>NUCLEOTIDE SEQUENCE</scope>
</reference>
<dbReference type="Gene3D" id="1.10.287.470">
    <property type="entry name" value="Helix hairpin bin"/>
    <property type="match status" value="1"/>
</dbReference>
<proteinExistence type="predicted"/>
<dbReference type="AlphaFoldDB" id="A0A8S2XMW9"/>
<comment type="caution">
    <text evidence="2">The sequence shown here is derived from an EMBL/GenBank/DDBJ whole genome shotgun (WGS) entry which is preliminary data.</text>
</comment>
<sequence>MPVRKQDAYRALELLEEYYNRLDSPEDKPLKNAIDRVIKVFKSRLFQALLDIQEFYESILLDEQRDRSAKMDATLNLADEWEKQPILKRNNQNGTPTIESPIIASMATNNTTMPRPTTIKENSKHQVTPTAFSQVADVQDGLQNNRLNTSGLNSPIDMTQFNYDDHWQEIEIDLDRVKINR</sequence>
<gene>
    <name evidence="2" type="ORF">SMN809_LOCUS34894</name>
</gene>
<evidence type="ECO:0000313" key="3">
    <source>
        <dbReference type="Proteomes" id="UP000676336"/>
    </source>
</evidence>
<feature type="domain" description="L27" evidence="1">
    <location>
        <begin position="4"/>
        <end position="64"/>
    </location>
</feature>
<dbReference type="Proteomes" id="UP000676336">
    <property type="component" value="Unassembled WGS sequence"/>
</dbReference>
<dbReference type="InterPro" id="IPR004172">
    <property type="entry name" value="L27_dom"/>
</dbReference>
<evidence type="ECO:0000313" key="2">
    <source>
        <dbReference type="EMBL" id="CAF4500565.1"/>
    </source>
</evidence>
<dbReference type="PROSITE" id="PS51022">
    <property type="entry name" value="L27"/>
    <property type="match status" value="1"/>
</dbReference>